<name>A0AA39CKP8_9EURO</name>
<evidence type="ECO:0000313" key="2">
    <source>
        <dbReference type="EMBL" id="KAJ9611461.1"/>
    </source>
</evidence>
<organism evidence="2 3">
    <name type="scientific">Cladophialophora chaetospira</name>
    <dbReference type="NCBI Taxonomy" id="386627"/>
    <lineage>
        <taxon>Eukaryota</taxon>
        <taxon>Fungi</taxon>
        <taxon>Dikarya</taxon>
        <taxon>Ascomycota</taxon>
        <taxon>Pezizomycotina</taxon>
        <taxon>Eurotiomycetes</taxon>
        <taxon>Chaetothyriomycetidae</taxon>
        <taxon>Chaetothyriales</taxon>
        <taxon>Herpotrichiellaceae</taxon>
        <taxon>Cladophialophora</taxon>
    </lineage>
</organism>
<evidence type="ECO:0000313" key="3">
    <source>
        <dbReference type="Proteomes" id="UP001172673"/>
    </source>
</evidence>
<evidence type="ECO:0008006" key="4">
    <source>
        <dbReference type="Google" id="ProtNLM"/>
    </source>
</evidence>
<proteinExistence type="predicted"/>
<reference evidence="2" key="1">
    <citation type="submission" date="2022-10" db="EMBL/GenBank/DDBJ databases">
        <title>Culturing micro-colonial fungi from biological soil crusts in the Mojave desert and describing Neophaeococcomyces mojavensis, and introducing the new genera and species Taxawa tesnikishii.</title>
        <authorList>
            <person name="Kurbessoian T."/>
            <person name="Stajich J.E."/>
        </authorList>
    </citation>
    <scope>NUCLEOTIDE SEQUENCE</scope>
    <source>
        <strain evidence="2">TK_41</strain>
    </source>
</reference>
<sequence length="521" mass="58335">MARAMRIEQLLLNNHPSVSGIDRPLARIPTSKKNASLRRPPERLPAIVVKTSPASPLSASSPEEEPFSGEPENEKIVSFKPRKRKSPVDEDAFPIANKSTRLPRFSVNIFHSEPASTFPIPNEGVVPRMVKYFLQVWAPQHGRALAFEGHPIPYQSLVFPYALQHGVLFESIVAVARAAWLQQEQIPWQTDTAFTFHRANAFAGLRSRLRSESMCSDDTTILTIAALTTIDYMLGVHEGAANHVNAMQQIQKIRHDLTGETPWQYIVVSVMKAYDGLWQFIKDRNELTTSMAQLTIDSPMHSDLPIYPSLPFNIRVCEALSKVSTAFNDLALARELSMQMIEILANLSTQARGDGSATPPTSPPTSPGGRSLLNTIADLRCISVMQTTPIEHKLCFGVIGTCFTLHYGTGMIGDDMNETLQMLEDTLIGNGRLRVQPEAALKAHRECLIWISVATAGALEQSELLSAMSMVLDQALEKYPDEMTDWDTLEKILRKFLWNDLLGKHWKKCWRKAMHRRSTVR</sequence>
<evidence type="ECO:0000256" key="1">
    <source>
        <dbReference type="SAM" id="MobiDB-lite"/>
    </source>
</evidence>
<protein>
    <recommendedName>
        <fullName evidence="4">Tachykinin family protein</fullName>
    </recommendedName>
</protein>
<dbReference type="EMBL" id="JAPDRK010000006">
    <property type="protein sequence ID" value="KAJ9611461.1"/>
    <property type="molecule type" value="Genomic_DNA"/>
</dbReference>
<dbReference type="AlphaFoldDB" id="A0AA39CKP8"/>
<keyword evidence="3" id="KW-1185">Reference proteome</keyword>
<accession>A0AA39CKP8</accession>
<dbReference type="Proteomes" id="UP001172673">
    <property type="component" value="Unassembled WGS sequence"/>
</dbReference>
<feature type="region of interest" description="Disordered" evidence="1">
    <location>
        <begin position="21"/>
        <end position="90"/>
    </location>
</feature>
<feature type="compositionally biased region" description="Low complexity" evidence="1">
    <location>
        <begin position="52"/>
        <end position="61"/>
    </location>
</feature>
<comment type="caution">
    <text evidence="2">The sequence shown here is derived from an EMBL/GenBank/DDBJ whole genome shotgun (WGS) entry which is preliminary data.</text>
</comment>
<gene>
    <name evidence="2" type="ORF">H2200_004645</name>
</gene>